<dbReference type="OrthoDB" id="4726at2759"/>
<dbReference type="InterPro" id="IPR012677">
    <property type="entry name" value="Nucleotide-bd_a/b_plait_sf"/>
</dbReference>
<feature type="region of interest" description="Disordered" evidence="3">
    <location>
        <begin position="1"/>
        <end position="63"/>
    </location>
</feature>
<protein>
    <recommendedName>
        <fullName evidence="4">RRM domain-containing protein</fullName>
    </recommendedName>
</protein>
<dbReference type="SMART" id="SM00360">
    <property type="entry name" value="RRM"/>
    <property type="match status" value="1"/>
</dbReference>
<dbReference type="Proteomes" id="UP000428333">
    <property type="component" value="Linkage Group LG10"/>
</dbReference>
<accession>A0A6A4KV23</accession>
<dbReference type="EMBL" id="QEFC01002705">
    <property type="protein sequence ID" value="KAE9451586.1"/>
    <property type="molecule type" value="Genomic_DNA"/>
</dbReference>
<sequence>MDGDVEMSRAEEDDTSTKDLEDMKKRLKEIEEEAGALREMQAKVEREMGAAQDSSGGSATQAEKEEVDARSIYVGNVRVQNLFPYFRSYMVDYACTPEEVQQHFQSCGTVNRVTILTDKFGQPKGFAYVEFVEVEAVQNALLLNESELHGRQLKVSAKRTNVPGMKQYRGRRPNPYFGFPSRRPFMPGPAFYPAYGYG</sequence>
<evidence type="ECO:0000313" key="5">
    <source>
        <dbReference type="EMBL" id="KAE9451586.1"/>
    </source>
</evidence>
<dbReference type="PROSITE" id="PS50102">
    <property type="entry name" value="RRM"/>
    <property type="match status" value="1"/>
</dbReference>
<dbReference type="SUPFAM" id="SSF54928">
    <property type="entry name" value="RNA-binding domain, RBD"/>
    <property type="match status" value="1"/>
</dbReference>
<organism evidence="5 6">
    <name type="scientific">Rhododendron williamsianum</name>
    <dbReference type="NCBI Taxonomy" id="262921"/>
    <lineage>
        <taxon>Eukaryota</taxon>
        <taxon>Viridiplantae</taxon>
        <taxon>Streptophyta</taxon>
        <taxon>Embryophyta</taxon>
        <taxon>Tracheophyta</taxon>
        <taxon>Spermatophyta</taxon>
        <taxon>Magnoliopsida</taxon>
        <taxon>eudicotyledons</taxon>
        <taxon>Gunneridae</taxon>
        <taxon>Pentapetalae</taxon>
        <taxon>asterids</taxon>
        <taxon>Ericales</taxon>
        <taxon>Ericaceae</taxon>
        <taxon>Ericoideae</taxon>
        <taxon>Rhodoreae</taxon>
        <taxon>Rhododendron</taxon>
    </lineage>
</organism>
<dbReference type="Gene3D" id="3.30.70.330">
    <property type="match status" value="1"/>
</dbReference>
<feature type="compositionally biased region" description="Basic and acidic residues" evidence="3">
    <location>
        <begin position="1"/>
        <end position="24"/>
    </location>
</feature>
<feature type="domain" description="RRM" evidence="4">
    <location>
        <begin position="70"/>
        <end position="160"/>
    </location>
</feature>
<feature type="compositionally biased region" description="Polar residues" evidence="3">
    <location>
        <begin position="52"/>
        <end position="61"/>
    </location>
</feature>
<dbReference type="Pfam" id="PF00076">
    <property type="entry name" value="RRM_1"/>
    <property type="match status" value="1"/>
</dbReference>
<dbReference type="GO" id="GO:0008143">
    <property type="term" value="F:poly(A) binding"/>
    <property type="evidence" value="ECO:0007669"/>
    <property type="project" value="TreeGrafter"/>
</dbReference>
<evidence type="ECO:0000313" key="6">
    <source>
        <dbReference type="Proteomes" id="UP000428333"/>
    </source>
</evidence>
<dbReference type="InterPro" id="IPR000504">
    <property type="entry name" value="RRM_dom"/>
</dbReference>
<dbReference type="CDD" id="cd12306">
    <property type="entry name" value="RRM_II_PABPs"/>
    <property type="match status" value="1"/>
</dbReference>
<keyword evidence="6" id="KW-1185">Reference proteome</keyword>
<dbReference type="InterPro" id="IPR035979">
    <property type="entry name" value="RBD_domain_sf"/>
</dbReference>
<dbReference type="PANTHER" id="PTHR23236">
    <property type="entry name" value="EUKARYOTIC TRANSLATION INITIATION FACTOR 4B/4H"/>
    <property type="match status" value="1"/>
</dbReference>
<gene>
    <name evidence="5" type="ORF">C3L33_16519</name>
</gene>
<dbReference type="AlphaFoldDB" id="A0A6A4KV23"/>
<evidence type="ECO:0000256" key="2">
    <source>
        <dbReference type="PROSITE-ProRule" id="PRU00176"/>
    </source>
</evidence>
<evidence type="ECO:0000259" key="4">
    <source>
        <dbReference type="PROSITE" id="PS50102"/>
    </source>
</evidence>
<keyword evidence="1 2" id="KW-0694">RNA-binding</keyword>
<dbReference type="PANTHER" id="PTHR23236:SF92">
    <property type="entry name" value="POLYADENYLATE-BINDING PROTEIN 1"/>
    <property type="match status" value="1"/>
</dbReference>
<feature type="non-terminal residue" evidence="5">
    <location>
        <position position="1"/>
    </location>
</feature>
<evidence type="ECO:0000256" key="1">
    <source>
        <dbReference type="ARBA" id="ARBA00022884"/>
    </source>
</evidence>
<comment type="caution">
    <text evidence="5">The sequence shown here is derived from an EMBL/GenBank/DDBJ whole genome shotgun (WGS) entry which is preliminary data.</text>
</comment>
<proteinExistence type="predicted"/>
<reference evidence="5 6" key="1">
    <citation type="journal article" date="2019" name="Genome Biol. Evol.">
        <title>The Rhododendron genome and chromosomal organization provide insight into shared whole-genome duplications across the heath family (Ericaceae).</title>
        <authorList>
            <person name="Soza V.L."/>
            <person name="Lindsley D."/>
            <person name="Waalkes A."/>
            <person name="Ramage E."/>
            <person name="Patwardhan R.P."/>
            <person name="Burton J.N."/>
            <person name="Adey A."/>
            <person name="Kumar A."/>
            <person name="Qiu R."/>
            <person name="Shendure J."/>
            <person name="Hall B."/>
        </authorList>
    </citation>
    <scope>NUCLEOTIDE SEQUENCE [LARGE SCALE GENOMIC DNA]</scope>
    <source>
        <strain evidence="5">RSF 1966-606</strain>
    </source>
</reference>
<evidence type="ECO:0000256" key="3">
    <source>
        <dbReference type="SAM" id="MobiDB-lite"/>
    </source>
</evidence>
<name>A0A6A4KV23_9ERIC</name>